<accession>A0ACC2MNE4</accession>
<proteinExistence type="predicted"/>
<dbReference type="Proteomes" id="UP001234297">
    <property type="component" value="Chromosome 1"/>
</dbReference>
<name>A0ACC2MNE4_PERAE</name>
<protein>
    <submittedName>
        <fullName evidence="1">Uncharacterized protein</fullName>
    </submittedName>
</protein>
<keyword evidence="2" id="KW-1185">Reference proteome</keyword>
<organism evidence="1 2">
    <name type="scientific">Persea americana</name>
    <name type="common">Avocado</name>
    <dbReference type="NCBI Taxonomy" id="3435"/>
    <lineage>
        <taxon>Eukaryota</taxon>
        <taxon>Viridiplantae</taxon>
        <taxon>Streptophyta</taxon>
        <taxon>Embryophyta</taxon>
        <taxon>Tracheophyta</taxon>
        <taxon>Spermatophyta</taxon>
        <taxon>Magnoliopsida</taxon>
        <taxon>Magnoliidae</taxon>
        <taxon>Laurales</taxon>
        <taxon>Lauraceae</taxon>
        <taxon>Persea</taxon>
    </lineage>
</organism>
<dbReference type="EMBL" id="CM056809">
    <property type="protein sequence ID" value="KAJ8647244.1"/>
    <property type="molecule type" value="Genomic_DNA"/>
</dbReference>
<sequence length="87" mass="10601">MVENENPMADNELAGILRRSDLVKPHLRFKIFNAAEMERRDLNRLKSLKLSLLQRKRSEEKRRELLEAERTTRCRRTERLQKEIRRN</sequence>
<gene>
    <name evidence="1" type="ORF">MRB53_000267</name>
</gene>
<reference evidence="1 2" key="1">
    <citation type="journal article" date="2022" name="Hortic Res">
        <title>A haplotype resolved chromosomal level avocado genome allows analysis of novel avocado genes.</title>
        <authorList>
            <person name="Nath O."/>
            <person name="Fletcher S.J."/>
            <person name="Hayward A."/>
            <person name="Shaw L.M."/>
            <person name="Masouleh A.K."/>
            <person name="Furtado A."/>
            <person name="Henry R.J."/>
            <person name="Mitter N."/>
        </authorList>
    </citation>
    <scope>NUCLEOTIDE SEQUENCE [LARGE SCALE GENOMIC DNA]</scope>
    <source>
        <strain evidence="2">cv. Hass</strain>
    </source>
</reference>
<comment type="caution">
    <text evidence="1">The sequence shown here is derived from an EMBL/GenBank/DDBJ whole genome shotgun (WGS) entry which is preliminary data.</text>
</comment>
<evidence type="ECO:0000313" key="2">
    <source>
        <dbReference type="Proteomes" id="UP001234297"/>
    </source>
</evidence>
<evidence type="ECO:0000313" key="1">
    <source>
        <dbReference type="EMBL" id="KAJ8647244.1"/>
    </source>
</evidence>